<dbReference type="EMBL" id="LHZB01000117">
    <property type="protein sequence ID" value="KXV00282.1"/>
    <property type="molecule type" value="Genomic_DNA"/>
</dbReference>
<reference evidence="1 2" key="1">
    <citation type="submission" date="2015-06" db="EMBL/GenBank/DDBJ databases">
        <title>Improved classification and identification of acetic acid bacteria using matrix-assisted laser desorption/ionization time-of-flight mass spectrometry; Gluconobacter nephelii and Gluconobacter uchimurae are later heterotypic synonyms of Gluconobacter japonicus and Gluconobacter oxydans, respectively.</title>
        <authorList>
            <person name="Li L."/>
            <person name="Cleenwerck I."/>
            <person name="De Vuyst L."/>
            <person name="Vandamme P."/>
        </authorList>
    </citation>
    <scope>NUCLEOTIDE SEQUENCE [LARGE SCALE GENOMIC DNA]</scope>
    <source>
        <strain evidence="1 2">LMG 1764</strain>
    </source>
</reference>
<dbReference type="PATRIC" id="fig|442.7.peg.2203"/>
<protein>
    <recommendedName>
        <fullName evidence="3">Phage tail protein</fullName>
    </recommendedName>
</protein>
<dbReference type="AlphaFoldDB" id="A0A149QSJ0"/>
<evidence type="ECO:0000313" key="2">
    <source>
        <dbReference type="Proteomes" id="UP000075573"/>
    </source>
</evidence>
<evidence type="ECO:0008006" key="3">
    <source>
        <dbReference type="Google" id="ProtNLM"/>
    </source>
</evidence>
<dbReference type="RefSeq" id="WP_062497077.1">
    <property type="nucleotide sequence ID" value="NZ_LHZB01000117.1"/>
</dbReference>
<dbReference type="Proteomes" id="UP000075573">
    <property type="component" value="Unassembled WGS sequence"/>
</dbReference>
<comment type="caution">
    <text evidence="1">The sequence shown here is derived from an EMBL/GenBank/DDBJ whole genome shotgun (WGS) entry which is preliminary data.</text>
</comment>
<dbReference type="Pfam" id="PF10618">
    <property type="entry name" value="Tail_tube"/>
    <property type="match status" value="1"/>
</dbReference>
<gene>
    <name evidence="1" type="ORF">AD929_11655</name>
</gene>
<sequence>MAQTIGIATLYWRGKKYDVQKGVKWRLPGYQNNDQNATDRTLRSAAWQQGMCQATVMITSDADESAFDPSLGEGELQIQTDLGTTYVFPDAYVRSFPDVQDNGQAPVTWSLSTYQKISA</sequence>
<accession>A0A149QSJ0</accession>
<name>A0A149QSJ0_9PROT</name>
<evidence type="ECO:0000313" key="1">
    <source>
        <dbReference type="EMBL" id="KXV00282.1"/>
    </source>
</evidence>
<proteinExistence type="predicted"/>
<dbReference type="InterPro" id="IPR019596">
    <property type="entry name" value="Phage_Mu_GpM_tail_tub"/>
</dbReference>
<organism evidence="1 2">
    <name type="scientific">Gluconobacter potus</name>
    <dbReference type="NCBI Taxonomy" id="2724927"/>
    <lineage>
        <taxon>Bacteria</taxon>
        <taxon>Pseudomonadati</taxon>
        <taxon>Pseudomonadota</taxon>
        <taxon>Alphaproteobacteria</taxon>
        <taxon>Acetobacterales</taxon>
        <taxon>Acetobacteraceae</taxon>
        <taxon>Gluconobacter</taxon>
    </lineage>
</organism>